<proteinExistence type="predicted"/>
<dbReference type="EMBL" id="LVHD01000190">
    <property type="protein sequence ID" value="OAG74967.1"/>
    <property type="molecule type" value="Genomic_DNA"/>
</dbReference>
<sequence>MRGQRRRTPCVHITWQAKAVHSERRRSLLTINLPAGHDLVAQVDLIHIDCHMQFAERLHDNPAADVRGAFRLERGSPVSQCPRRIHGNQATCCRGRNGQRTIMFLRQCRRMEAIGDGRTEGQTRRDLIAGRNLTGFRIPHIRIMLVAASKIQLPVACQMCGNIDISRHNITAEVACIAGVGPRHGIGPATI</sequence>
<dbReference type="Proteomes" id="UP000077349">
    <property type="component" value="Unassembled WGS sequence"/>
</dbReference>
<comment type="caution">
    <text evidence="1">The sequence shown here is derived from an EMBL/GenBank/DDBJ whole genome shotgun (WGS) entry which is preliminary data.</text>
</comment>
<accession>A0A177G616</accession>
<dbReference type="AlphaFoldDB" id="A0A177G616"/>
<organism evidence="1 2">
    <name type="scientific">Acetobacter malorum</name>
    <dbReference type="NCBI Taxonomy" id="178901"/>
    <lineage>
        <taxon>Bacteria</taxon>
        <taxon>Pseudomonadati</taxon>
        <taxon>Pseudomonadota</taxon>
        <taxon>Alphaproteobacteria</taxon>
        <taxon>Acetobacterales</taxon>
        <taxon>Acetobacteraceae</taxon>
        <taxon>Acetobacter</taxon>
    </lineage>
</organism>
<protein>
    <submittedName>
        <fullName evidence="1">Uncharacterized protein</fullName>
    </submittedName>
</protein>
<evidence type="ECO:0000313" key="2">
    <source>
        <dbReference type="Proteomes" id="UP000077349"/>
    </source>
</evidence>
<reference evidence="1 2" key="1">
    <citation type="submission" date="2016-03" db="EMBL/GenBank/DDBJ databases">
        <title>Draft genome sequence of Acetobacter malorum CECT 7742, a strain isolated from strawberry vinegar.</title>
        <authorList>
            <person name="Sainz F."/>
            <person name="Mas A."/>
            <person name="Torija M.J."/>
        </authorList>
    </citation>
    <scope>NUCLEOTIDE SEQUENCE [LARGE SCALE GENOMIC DNA]</scope>
    <source>
        <strain evidence="1 2">CECT 7742</strain>
    </source>
</reference>
<gene>
    <name evidence="1" type="ORF">Amal_03871</name>
</gene>
<evidence type="ECO:0000313" key="1">
    <source>
        <dbReference type="EMBL" id="OAG74967.1"/>
    </source>
</evidence>
<name>A0A177G616_9PROT</name>